<keyword evidence="1" id="KW-0472">Membrane</keyword>
<dbReference type="EMBL" id="JAMKFF010000005">
    <property type="protein sequence ID" value="MCL8493950.1"/>
    <property type="molecule type" value="Genomic_DNA"/>
</dbReference>
<evidence type="ECO:0000313" key="2">
    <source>
        <dbReference type="EMBL" id="MCL8493950.1"/>
    </source>
</evidence>
<gene>
    <name evidence="2" type="ORF">M5J06_07390</name>
</gene>
<proteinExistence type="predicted"/>
<comment type="caution">
    <text evidence="2">The sequence shown here is derived from an EMBL/GenBank/DDBJ whole genome shotgun (WGS) entry which is preliminary data.</text>
</comment>
<accession>A0ABT0TAD2</accession>
<feature type="transmembrane region" description="Helical" evidence="1">
    <location>
        <begin position="127"/>
        <end position="149"/>
    </location>
</feature>
<dbReference type="RefSeq" id="WP_250224335.1">
    <property type="nucleotide sequence ID" value="NZ_JAMFTR010000005.1"/>
</dbReference>
<sequence length="210" mass="22960">MAHYNLYNSLNLDPSADSATLTSDIERRLSATDPSNAALYDELSTAHSIFSRQDRREQYDRALADPFGPEVDVARIREIATSGSGVQLMPQPSTAQASGSSNFNVDLSNFSFAVEPSRQRAQSIQWCIVWGLLAFMWIISTIRGLGALAEVGNASSVELLYGADDYVDEASSAGAFFFMVAGGTPVYLMIAEFIWSLRKTLGRKQAEKNV</sequence>
<keyword evidence="1" id="KW-1133">Transmembrane helix</keyword>
<dbReference type="Proteomes" id="UP001203579">
    <property type="component" value="Unassembled WGS sequence"/>
</dbReference>
<evidence type="ECO:0000256" key="1">
    <source>
        <dbReference type="SAM" id="Phobius"/>
    </source>
</evidence>
<organism evidence="2 3">
    <name type="scientific">Corynebacterium intestinale</name>
    <dbReference type="NCBI Taxonomy" id="2943492"/>
    <lineage>
        <taxon>Bacteria</taxon>
        <taxon>Bacillati</taxon>
        <taxon>Actinomycetota</taxon>
        <taxon>Actinomycetes</taxon>
        <taxon>Mycobacteriales</taxon>
        <taxon>Corynebacteriaceae</taxon>
        <taxon>Corynebacterium</taxon>
    </lineage>
</organism>
<evidence type="ECO:0008006" key="4">
    <source>
        <dbReference type="Google" id="ProtNLM"/>
    </source>
</evidence>
<protein>
    <recommendedName>
        <fullName evidence="4">J domain-containing protein</fullName>
    </recommendedName>
</protein>
<reference evidence="2 3" key="1">
    <citation type="submission" date="2022-05" db="EMBL/GenBank/DDBJ databases">
        <title>Corynebacterium sp. B5-R-101 sp. nov., isolated from human feces.</title>
        <authorList>
            <person name="Shamsuzzaman M."/>
            <person name="Dahal R.H."/>
        </authorList>
    </citation>
    <scope>NUCLEOTIDE SEQUENCE [LARGE SCALE GENOMIC DNA]</scope>
    <source>
        <strain evidence="2 3">B5-R-101</strain>
    </source>
</reference>
<keyword evidence="3" id="KW-1185">Reference proteome</keyword>
<feature type="transmembrane region" description="Helical" evidence="1">
    <location>
        <begin position="175"/>
        <end position="195"/>
    </location>
</feature>
<evidence type="ECO:0000313" key="3">
    <source>
        <dbReference type="Proteomes" id="UP001203579"/>
    </source>
</evidence>
<name>A0ABT0TAD2_9CORY</name>
<keyword evidence="1" id="KW-0812">Transmembrane</keyword>